<feature type="transmembrane region" description="Helical" evidence="1">
    <location>
        <begin position="116"/>
        <end position="138"/>
    </location>
</feature>
<evidence type="ECO:0000313" key="2">
    <source>
        <dbReference type="EMBL" id="RNA30430.1"/>
    </source>
</evidence>
<feature type="transmembrane region" description="Helical" evidence="1">
    <location>
        <begin position="87"/>
        <end position="104"/>
    </location>
</feature>
<reference evidence="2 3" key="1">
    <citation type="journal article" date="2018" name="Sci. Rep.">
        <title>Genomic signatures of local adaptation to the degree of environmental predictability in rotifers.</title>
        <authorList>
            <person name="Franch-Gras L."/>
            <person name="Hahn C."/>
            <person name="Garcia-Roger E.M."/>
            <person name="Carmona M.J."/>
            <person name="Serra M."/>
            <person name="Gomez A."/>
        </authorList>
    </citation>
    <scope>NUCLEOTIDE SEQUENCE [LARGE SCALE GENOMIC DNA]</scope>
    <source>
        <strain evidence="2">HYR1</strain>
    </source>
</reference>
<proteinExistence type="predicted"/>
<keyword evidence="1" id="KW-1133">Transmembrane helix</keyword>
<protein>
    <submittedName>
        <fullName evidence="2">Uncharacterized protein</fullName>
    </submittedName>
</protein>
<keyword evidence="1" id="KW-0812">Transmembrane</keyword>
<keyword evidence="1" id="KW-0472">Membrane</keyword>
<dbReference type="AlphaFoldDB" id="A0A3M7S478"/>
<name>A0A3M7S478_BRAPC</name>
<keyword evidence="3" id="KW-1185">Reference proteome</keyword>
<accession>A0A3M7S478</accession>
<evidence type="ECO:0000256" key="1">
    <source>
        <dbReference type="SAM" id="Phobius"/>
    </source>
</evidence>
<gene>
    <name evidence="2" type="ORF">BpHYR1_041518</name>
</gene>
<feature type="transmembrane region" description="Helical" evidence="1">
    <location>
        <begin position="47"/>
        <end position="67"/>
    </location>
</feature>
<sequence length="141" mass="16715">METKLIRALLYTSQCPIEKSPYNYSNICKENVKTAFRKNLMKNSKNFLSNNSKSVSFLPFVLAMIQILPNSEIKFMMKVKNIFKFNFPYFSITFPRLDLYLLFHSLKVAAWNCKKFMRLCSYLTNNFFVVSDTVYYVLLVY</sequence>
<dbReference type="Proteomes" id="UP000276133">
    <property type="component" value="Unassembled WGS sequence"/>
</dbReference>
<evidence type="ECO:0000313" key="3">
    <source>
        <dbReference type="Proteomes" id="UP000276133"/>
    </source>
</evidence>
<comment type="caution">
    <text evidence="2">The sequence shown here is derived from an EMBL/GenBank/DDBJ whole genome shotgun (WGS) entry which is preliminary data.</text>
</comment>
<dbReference type="EMBL" id="REGN01002088">
    <property type="protein sequence ID" value="RNA30430.1"/>
    <property type="molecule type" value="Genomic_DNA"/>
</dbReference>
<organism evidence="2 3">
    <name type="scientific">Brachionus plicatilis</name>
    <name type="common">Marine rotifer</name>
    <name type="synonym">Brachionus muelleri</name>
    <dbReference type="NCBI Taxonomy" id="10195"/>
    <lineage>
        <taxon>Eukaryota</taxon>
        <taxon>Metazoa</taxon>
        <taxon>Spiralia</taxon>
        <taxon>Gnathifera</taxon>
        <taxon>Rotifera</taxon>
        <taxon>Eurotatoria</taxon>
        <taxon>Monogononta</taxon>
        <taxon>Pseudotrocha</taxon>
        <taxon>Ploima</taxon>
        <taxon>Brachionidae</taxon>
        <taxon>Brachionus</taxon>
    </lineage>
</organism>